<dbReference type="Proteomes" id="UP000076603">
    <property type="component" value="Unassembled WGS sequence"/>
</dbReference>
<name>A0A162QYM3_9CLOT</name>
<proteinExistence type="predicted"/>
<dbReference type="PATRIC" id="fig|1121326.3.peg.5441"/>
<evidence type="ECO:0000256" key="1">
    <source>
        <dbReference type="SAM" id="Phobius"/>
    </source>
</evidence>
<gene>
    <name evidence="3" type="ORF">CLMAG_53770</name>
</gene>
<dbReference type="EMBL" id="LWAE01000010">
    <property type="protein sequence ID" value="KZL89159.1"/>
    <property type="molecule type" value="Genomic_DNA"/>
</dbReference>
<sequence length="72" mass="8259">MITEKMLNGLPALLTVKEMALFLNIGLGAAYQIIYKKHFPVLRISAKSIRVPKCEMTKWIRSGKSRFKFSDE</sequence>
<protein>
    <submittedName>
        <fullName evidence="3">Helix-turn-helix domain protein</fullName>
    </submittedName>
</protein>
<evidence type="ECO:0000313" key="3">
    <source>
        <dbReference type="EMBL" id="KZL89159.1"/>
    </source>
</evidence>
<keyword evidence="1" id="KW-0472">Membrane</keyword>
<comment type="caution">
    <text evidence="3">The sequence shown here is derived from an EMBL/GenBank/DDBJ whole genome shotgun (WGS) entry which is preliminary data.</text>
</comment>
<dbReference type="AlphaFoldDB" id="A0A162QYM3"/>
<dbReference type="RefSeq" id="WP_066629541.1">
    <property type="nucleotide sequence ID" value="NZ_FQXL01000050.1"/>
</dbReference>
<feature type="domain" description="Helix-turn-helix" evidence="2">
    <location>
        <begin position="13"/>
        <end position="63"/>
    </location>
</feature>
<dbReference type="STRING" id="1121326.CLMAG_53770"/>
<dbReference type="InterPro" id="IPR041657">
    <property type="entry name" value="HTH_17"/>
</dbReference>
<accession>A0A162QYM3</accession>
<keyword evidence="4" id="KW-1185">Reference proteome</keyword>
<evidence type="ECO:0000259" key="2">
    <source>
        <dbReference type="Pfam" id="PF12728"/>
    </source>
</evidence>
<organism evidence="3 4">
    <name type="scientific">Clostridium magnum DSM 2767</name>
    <dbReference type="NCBI Taxonomy" id="1121326"/>
    <lineage>
        <taxon>Bacteria</taxon>
        <taxon>Bacillati</taxon>
        <taxon>Bacillota</taxon>
        <taxon>Clostridia</taxon>
        <taxon>Eubacteriales</taxon>
        <taxon>Clostridiaceae</taxon>
        <taxon>Clostridium</taxon>
    </lineage>
</organism>
<feature type="transmembrane region" description="Helical" evidence="1">
    <location>
        <begin position="12"/>
        <end position="34"/>
    </location>
</feature>
<dbReference type="Pfam" id="PF12728">
    <property type="entry name" value="HTH_17"/>
    <property type="match status" value="1"/>
</dbReference>
<keyword evidence="1" id="KW-0812">Transmembrane</keyword>
<reference evidence="3 4" key="1">
    <citation type="submission" date="2016-04" db="EMBL/GenBank/DDBJ databases">
        <title>Genome sequence of Clostridium magnum DSM 2767.</title>
        <authorList>
            <person name="Poehlein A."/>
            <person name="Uhlig R."/>
            <person name="Fischer R."/>
            <person name="Bahl H."/>
            <person name="Daniel R."/>
        </authorList>
    </citation>
    <scope>NUCLEOTIDE SEQUENCE [LARGE SCALE GENOMIC DNA]</scope>
    <source>
        <strain evidence="3 4">DSM 2767</strain>
    </source>
</reference>
<evidence type="ECO:0000313" key="4">
    <source>
        <dbReference type="Proteomes" id="UP000076603"/>
    </source>
</evidence>
<dbReference type="OrthoDB" id="1684751at2"/>
<keyword evidence="1" id="KW-1133">Transmembrane helix</keyword>